<gene>
    <name evidence="3" type="ORF">IZO911_LOCUS26068</name>
</gene>
<dbReference type="EMBL" id="CAJNOE010000335">
    <property type="protein sequence ID" value="CAF1156401.1"/>
    <property type="molecule type" value="Genomic_DNA"/>
</dbReference>
<dbReference type="PANTHER" id="PTHR48094:SF12">
    <property type="entry name" value="PARKINSON DISEASE PROTEIN 7 HOMOLOG"/>
    <property type="match status" value="1"/>
</dbReference>
<accession>A0A814T7X6</accession>
<dbReference type="Gene3D" id="3.40.50.880">
    <property type="match status" value="2"/>
</dbReference>
<feature type="domain" description="DJ-1/PfpI" evidence="2">
    <location>
        <begin position="5"/>
        <end position="179"/>
    </location>
</feature>
<proteinExistence type="predicted"/>
<evidence type="ECO:0000313" key="4">
    <source>
        <dbReference type="Proteomes" id="UP000663860"/>
    </source>
</evidence>
<evidence type="ECO:0000256" key="1">
    <source>
        <dbReference type="SAM" id="MobiDB-lite"/>
    </source>
</evidence>
<dbReference type="InterPro" id="IPR006287">
    <property type="entry name" value="DJ-1"/>
</dbReference>
<feature type="region of interest" description="Disordered" evidence="1">
    <location>
        <begin position="325"/>
        <end position="350"/>
    </location>
</feature>
<evidence type="ECO:0000259" key="2">
    <source>
        <dbReference type="Pfam" id="PF01965"/>
    </source>
</evidence>
<evidence type="ECO:0000313" key="3">
    <source>
        <dbReference type="EMBL" id="CAF1156401.1"/>
    </source>
</evidence>
<dbReference type="GO" id="GO:0005739">
    <property type="term" value="C:mitochondrion"/>
    <property type="evidence" value="ECO:0007669"/>
    <property type="project" value="TreeGrafter"/>
</dbReference>
<dbReference type="SUPFAM" id="SSF52317">
    <property type="entry name" value="Class I glutamine amidotransferase-like"/>
    <property type="match status" value="2"/>
</dbReference>
<dbReference type="GO" id="GO:0005634">
    <property type="term" value="C:nucleus"/>
    <property type="evidence" value="ECO:0007669"/>
    <property type="project" value="TreeGrafter"/>
</dbReference>
<dbReference type="InterPro" id="IPR002818">
    <property type="entry name" value="DJ-1/PfpI"/>
</dbReference>
<sequence>MFASKKALLFLANGSEETEVVVPIDVLRRAGIKVTVASIEGSRDALKCAQDTVIVPDISISEVSTDDVYDVVIVPGGEKGAAAMAKNPAVGNLLQQHYSKGKLVAAICAGPLVFQAHKIGIKNATVTAYPECQKELKTDYNIVDQPVHHCELKTNDGEQHMLTSQGPGTAFAFALKIVEILDGSSKMTKKALVFIANGSEEIEAVTTIDVLRRAEIEVDVVSIEKSGHDAVKCSRNVRVLPDKSLDDIKNTQYDCVVIPGGNDGSKAMANSSEVGQILTKHYQDGKIVAAICAGPRALLSHKIGVDHKHTITCYPSVRKEFTDGEPYKLDNPDNPVCHSRHTGKGDTEEKEHHLVTSQGPGTTMVFALKLIELLKGKDEATKVKDGLLV</sequence>
<dbReference type="InterPro" id="IPR050325">
    <property type="entry name" value="Prot/Nucl_acid_deglycase"/>
</dbReference>
<dbReference type="Proteomes" id="UP000663860">
    <property type="component" value="Unassembled WGS sequence"/>
</dbReference>
<dbReference type="CDD" id="cd03135">
    <property type="entry name" value="GATase1_DJ-1"/>
    <property type="match status" value="2"/>
</dbReference>
<protein>
    <recommendedName>
        <fullName evidence="2">DJ-1/PfpI domain-containing protein</fullName>
    </recommendedName>
</protein>
<dbReference type="AlphaFoldDB" id="A0A814T7X6"/>
<name>A0A814T7X6_9BILA</name>
<dbReference type="PANTHER" id="PTHR48094">
    <property type="entry name" value="PROTEIN/NUCLEIC ACID DEGLYCASE DJ-1-RELATED"/>
    <property type="match status" value="1"/>
</dbReference>
<reference evidence="3" key="1">
    <citation type="submission" date="2021-02" db="EMBL/GenBank/DDBJ databases">
        <authorList>
            <person name="Nowell W R."/>
        </authorList>
    </citation>
    <scope>NUCLEOTIDE SEQUENCE</scope>
</reference>
<feature type="domain" description="DJ-1/PfpI" evidence="2">
    <location>
        <begin position="189"/>
        <end position="372"/>
    </location>
</feature>
<comment type="caution">
    <text evidence="3">The sequence shown here is derived from an EMBL/GenBank/DDBJ whole genome shotgun (WGS) entry which is preliminary data.</text>
</comment>
<dbReference type="GO" id="GO:1903189">
    <property type="term" value="P:glyoxal metabolic process"/>
    <property type="evidence" value="ECO:0007669"/>
    <property type="project" value="TreeGrafter"/>
</dbReference>
<dbReference type="GO" id="GO:0006979">
    <property type="term" value="P:response to oxidative stress"/>
    <property type="evidence" value="ECO:0007669"/>
    <property type="project" value="TreeGrafter"/>
</dbReference>
<dbReference type="NCBIfam" id="TIGR01383">
    <property type="entry name" value="not_thiJ"/>
    <property type="match status" value="2"/>
</dbReference>
<organism evidence="3 4">
    <name type="scientific">Adineta steineri</name>
    <dbReference type="NCBI Taxonomy" id="433720"/>
    <lineage>
        <taxon>Eukaryota</taxon>
        <taxon>Metazoa</taxon>
        <taxon>Spiralia</taxon>
        <taxon>Gnathifera</taxon>
        <taxon>Rotifera</taxon>
        <taxon>Eurotatoria</taxon>
        <taxon>Bdelloidea</taxon>
        <taxon>Adinetida</taxon>
        <taxon>Adinetidae</taxon>
        <taxon>Adineta</taxon>
    </lineage>
</organism>
<dbReference type="Pfam" id="PF01965">
    <property type="entry name" value="DJ-1_PfpI"/>
    <property type="match status" value="2"/>
</dbReference>
<dbReference type="InterPro" id="IPR029062">
    <property type="entry name" value="Class_I_gatase-like"/>
</dbReference>